<keyword evidence="3" id="KW-1185">Reference proteome</keyword>
<name>A0A0A3IZR3_9BACI</name>
<protein>
    <submittedName>
        <fullName evidence="2">Uncharacterized protein</fullName>
    </submittedName>
</protein>
<evidence type="ECO:0000313" key="3">
    <source>
        <dbReference type="Proteomes" id="UP000030437"/>
    </source>
</evidence>
<comment type="caution">
    <text evidence="2">The sequence shown here is derived from an EMBL/GenBank/DDBJ whole genome shotgun (WGS) entry which is preliminary data.</text>
</comment>
<keyword evidence="1" id="KW-1133">Transmembrane helix</keyword>
<evidence type="ECO:0000313" key="2">
    <source>
        <dbReference type="EMBL" id="KGR88393.1"/>
    </source>
</evidence>
<dbReference type="STRING" id="1220589.CD32_01655"/>
<proteinExistence type="predicted"/>
<organism evidence="2 3">
    <name type="scientific">Lysinibacillus odysseyi 34hs-1 = NBRC 100172</name>
    <dbReference type="NCBI Taxonomy" id="1220589"/>
    <lineage>
        <taxon>Bacteria</taxon>
        <taxon>Bacillati</taxon>
        <taxon>Bacillota</taxon>
        <taxon>Bacilli</taxon>
        <taxon>Bacillales</taxon>
        <taxon>Bacillaceae</taxon>
        <taxon>Lysinibacillus</taxon>
    </lineage>
</organism>
<dbReference type="OrthoDB" id="2989728at2"/>
<reference evidence="2 3" key="1">
    <citation type="submission" date="2014-02" db="EMBL/GenBank/DDBJ databases">
        <title>Draft genome sequence of Lysinibacillus odysseyi NBRC 100172.</title>
        <authorList>
            <person name="Zhang F."/>
            <person name="Wang G."/>
            <person name="Zhang L."/>
        </authorList>
    </citation>
    <scope>NUCLEOTIDE SEQUENCE [LARGE SCALE GENOMIC DNA]</scope>
    <source>
        <strain evidence="2 3">NBRC 100172</strain>
    </source>
</reference>
<evidence type="ECO:0000256" key="1">
    <source>
        <dbReference type="SAM" id="Phobius"/>
    </source>
</evidence>
<dbReference type="Proteomes" id="UP000030437">
    <property type="component" value="Unassembled WGS sequence"/>
</dbReference>
<keyword evidence="1" id="KW-0812">Transmembrane</keyword>
<sequence>MTRRDRMSPLTQADVSQKILDSMQSLSMDNAEIKTTLKHIDNKFDRVNDDIKDLKDGVLKASSDAEIAKGDARLLDSRVTELEKDKDRLFDKFRERDKKSDADRKWLIGTVIAVFALVISFVSFLITYIV</sequence>
<dbReference type="RefSeq" id="WP_036150471.1">
    <property type="nucleotide sequence ID" value="NZ_AVCX01000023.1"/>
</dbReference>
<keyword evidence="1" id="KW-0472">Membrane</keyword>
<dbReference type="AlphaFoldDB" id="A0A0A3IZR3"/>
<feature type="transmembrane region" description="Helical" evidence="1">
    <location>
        <begin position="106"/>
        <end position="129"/>
    </location>
</feature>
<dbReference type="EMBL" id="JPVP01000040">
    <property type="protein sequence ID" value="KGR88393.1"/>
    <property type="molecule type" value="Genomic_DNA"/>
</dbReference>
<gene>
    <name evidence="2" type="ORF">CD32_01655</name>
</gene>
<accession>A0A0A3IZR3</accession>